<dbReference type="SUPFAM" id="SSF52317">
    <property type="entry name" value="Class I glutamine amidotransferase-like"/>
    <property type="match status" value="1"/>
</dbReference>
<evidence type="ECO:0000259" key="1">
    <source>
        <dbReference type="Pfam" id="PF02016"/>
    </source>
</evidence>
<dbReference type="Pfam" id="PF02016">
    <property type="entry name" value="Peptidase_S66"/>
    <property type="match status" value="1"/>
</dbReference>
<dbReference type="PANTHER" id="PTHR30237">
    <property type="entry name" value="MURAMOYLTETRAPEPTIDE CARBOXYPEPTIDASE"/>
    <property type="match status" value="1"/>
</dbReference>
<accession>A0ABD5IV54</accession>
<feature type="domain" description="LD-carboxypeptidase N-terminal" evidence="1">
    <location>
        <begin position="48"/>
        <end position="126"/>
    </location>
</feature>
<protein>
    <submittedName>
        <fullName evidence="2">LD-carboxypeptidase</fullName>
    </submittedName>
</protein>
<organism evidence="2 3">
    <name type="scientific">Anoxybacteroides rupiense</name>
    <dbReference type="NCBI Taxonomy" id="311460"/>
    <lineage>
        <taxon>Bacteria</taxon>
        <taxon>Bacillati</taxon>
        <taxon>Bacillota</taxon>
        <taxon>Bacilli</taxon>
        <taxon>Bacillales</taxon>
        <taxon>Anoxybacillaceae</taxon>
        <taxon>Anoxybacteroides</taxon>
    </lineage>
</organism>
<sequence>MDWSLSVCMCIFTNREEKKWHCVLTDCVLEISLTLFPLHRGRDAALCPRRLQRGIAELERLGFNVVVGKHAQKQNEYMAGTVEERLEDLHDMFANPHVHAIMTAIGGTCSHQLLEELDYTLIKHNPILTEEILNKTDVLRRNICDEKN</sequence>
<dbReference type="InterPro" id="IPR003507">
    <property type="entry name" value="S66_fam"/>
</dbReference>
<dbReference type="InterPro" id="IPR027478">
    <property type="entry name" value="LdcA_N"/>
</dbReference>
<dbReference type="AlphaFoldDB" id="A0ABD5IV54"/>
<reference evidence="2 3" key="1">
    <citation type="submission" date="2023-03" db="EMBL/GenBank/DDBJ databases">
        <title>Bacillus Genome Sequencing.</title>
        <authorList>
            <person name="Dunlap C."/>
        </authorList>
    </citation>
    <scope>NUCLEOTIDE SEQUENCE [LARGE SCALE GENOMIC DNA]</scope>
    <source>
        <strain evidence="2 3">NRS-38</strain>
    </source>
</reference>
<evidence type="ECO:0000313" key="2">
    <source>
        <dbReference type="EMBL" id="MED5051684.1"/>
    </source>
</evidence>
<dbReference type="InterPro" id="IPR040449">
    <property type="entry name" value="Peptidase_S66_N"/>
</dbReference>
<proteinExistence type="predicted"/>
<dbReference type="PANTHER" id="PTHR30237:SF2">
    <property type="entry name" value="MUREIN TETRAPEPTIDE CARBOXYPEPTIDASE"/>
    <property type="match status" value="1"/>
</dbReference>
<comment type="caution">
    <text evidence="2">The sequence shown here is derived from an EMBL/GenBank/DDBJ whole genome shotgun (WGS) entry which is preliminary data.</text>
</comment>
<gene>
    <name evidence="2" type="ORF">P9850_07390</name>
</gene>
<name>A0ABD5IV54_9BACL</name>
<dbReference type="RefSeq" id="WP_328217905.1">
    <property type="nucleotide sequence ID" value="NZ_JARTLI010000008.1"/>
</dbReference>
<dbReference type="EMBL" id="JARTLI010000008">
    <property type="protein sequence ID" value="MED5051684.1"/>
    <property type="molecule type" value="Genomic_DNA"/>
</dbReference>
<dbReference type="Proteomes" id="UP001339962">
    <property type="component" value="Unassembled WGS sequence"/>
</dbReference>
<evidence type="ECO:0000313" key="3">
    <source>
        <dbReference type="Proteomes" id="UP001339962"/>
    </source>
</evidence>
<dbReference type="InterPro" id="IPR029062">
    <property type="entry name" value="Class_I_gatase-like"/>
</dbReference>
<dbReference type="Gene3D" id="3.40.50.10740">
    <property type="entry name" value="Class I glutamine amidotransferase-like"/>
    <property type="match status" value="1"/>
</dbReference>